<dbReference type="RefSeq" id="WP_191729102.1">
    <property type="nucleotide sequence ID" value="NZ_JACSQJ010000003.1"/>
</dbReference>
<gene>
    <name evidence="2" type="ORF">H9645_07620</name>
</gene>
<accession>A0ABR8UIN2</accession>
<sequence>MPVRIFLFAALLFVAAPVLAQQQPIETSMTPEEFKAAGLDKLDAAELARLNAWLGRTIEGETEKAAATAKRKVEDENRGFLSFGSNEPVTGRISGEFRGFANGREYTLDNGQVWRQIDSATLAGVRRDAPAVRITPSLVGNAWYMAVEGSNTRAKVQRIK</sequence>
<reference evidence="2 3" key="1">
    <citation type="submission" date="2020-08" db="EMBL/GenBank/DDBJ databases">
        <title>A Genomic Blueprint of the Chicken Gut Microbiome.</title>
        <authorList>
            <person name="Gilroy R."/>
            <person name="Ravi A."/>
            <person name="Getino M."/>
            <person name="Pursley I."/>
            <person name="Horton D.L."/>
            <person name="Alikhan N.-F."/>
            <person name="Baker D."/>
            <person name="Gharbi K."/>
            <person name="Hall N."/>
            <person name="Watson M."/>
            <person name="Adriaenssens E.M."/>
            <person name="Foster-Nyarko E."/>
            <person name="Jarju S."/>
            <person name="Secka A."/>
            <person name="Antonio M."/>
            <person name="Oren A."/>
            <person name="Chaudhuri R."/>
            <person name="La Ragione R.M."/>
            <person name="Hildebrand F."/>
            <person name="Pallen M.J."/>
        </authorList>
    </citation>
    <scope>NUCLEOTIDE SEQUENCE [LARGE SCALE GENOMIC DNA]</scope>
    <source>
        <strain evidence="2 3">Sa2BVA3</strain>
    </source>
</reference>
<protein>
    <recommendedName>
        <fullName evidence="4">Secreted protein</fullName>
    </recommendedName>
</protein>
<name>A0ABR8UIN2_9GAMM</name>
<keyword evidence="3" id="KW-1185">Reference proteome</keyword>
<dbReference type="Proteomes" id="UP000647183">
    <property type="component" value="Unassembled WGS sequence"/>
</dbReference>
<evidence type="ECO:0000313" key="3">
    <source>
        <dbReference type="Proteomes" id="UP000647183"/>
    </source>
</evidence>
<proteinExistence type="predicted"/>
<evidence type="ECO:0000313" key="2">
    <source>
        <dbReference type="EMBL" id="MBD7987896.1"/>
    </source>
</evidence>
<feature type="signal peptide" evidence="1">
    <location>
        <begin position="1"/>
        <end position="20"/>
    </location>
</feature>
<evidence type="ECO:0000256" key="1">
    <source>
        <dbReference type="SAM" id="SignalP"/>
    </source>
</evidence>
<comment type="caution">
    <text evidence="2">The sequence shown here is derived from an EMBL/GenBank/DDBJ whole genome shotgun (WGS) entry which is preliminary data.</text>
</comment>
<feature type="chain" id="PRO_5046383731" description="Secreted protein" evidence="1">
    <location>
        <begin position="21"/>
        <end position="160"/>
    </location>
</feature>
<dbReference type="EMBL" id="JACSQJ010000003">
    <property type="protein sequence ID" value="MBD7987896.1"/>
    <property type="molecule type" value="Genomic_DNA"/>
</dbReference>
<keyword evidence="1" id="KW-0732">Signal</keyword>
<evidence type="ECO:0008006" key="4">
    <source>
        <dbReference type="Google" id="ProtNLM"/>
    </source>
</evidence>
<organism evidence="2 3">
    <name type="scientific">Luteimonas colneyensis</name>
    <dbReference type="NCBI Taxonomy" id="2762230"/>
    <lineage>
        <taxon>Bacteria</taxon>
        <taxon>Pseudomonadati</taxon>
        <taxon>Pseudomonadota</taxon>
        <taxon>Gammaproteobacteria</taxon>
        <taxon>Lysobacterales</taxon>
        <taxon>Lysobacteraceae</taxon>
        <taxon>Luteimonas</taxon>
    </lineage>
</organism>